<dbReference type="GO" id="GO:0047536">
    <property type="term" value="F:2-aminoadipate transaminase activity"/>
    <property type="evidence" value="ECO:0007669"/>
    <property type="project" value="TreeGrafter"/>
</dbReference>
<dbReference type="Gene3D" id="3.40.640.10">
    <property type="entry name" value="Type I PLP-dependent aspartate aminotransferase-like (Major domain)"/>
    <property type="match status" value="1"/>
</dbReference>
<proteinExistence type="predicted"/>
<dbReference type="SUPFAM" id="SSF53383">
    <property type="entry name" value="PLP-dependent transferases"/>
    <property type="match status" value="1"/>
</dbReference>
<dbReference type="AlphaFoldDB" id="A0A9W6YV92"/>
<reference evidence="2" key="1">
    <citation type="submission" date="2023-04" db="EMBL/GenBank/DDBJ databases">
        <title>Ambrosiozyma monospora NBRC 1965.</title>
        <authorList>
            <person name="Ichikawa N."/>
            <person name="Sato H."/>
            <person name="Tonouchi N."/>
        </authorList>
    </citation>
    <scope>NUCLEOTIDE SEQUENCE</scope>
    <source>
        <strain evidence="2">NBRC 1965</strain>
    </source>
</reference>
<evidence type="ECO:0000313" key="3">
    <source>
        <dbReference type="Proteomes" id="UP001165063"/>
    </source>
</evidence>
<organism evidence="2 3">
    <name type="scientific">Ambrosiozyma monospora</name>
    <name type="common">Yeast</name>
    <name type="synonym">Endomycopsis monosporus</name>
    <dbReference type="NCBI Taxonomy" id="43982"/>
    <lineage>
        <taxon>Eukaryota</taxon>
        <taxon>Fungi</taxon>
        <taxon>Dikarya</taxon>
        <taxon>Ascomycota</taxon>
        <taxon>Saccharomycotina</taxon>
        <taxon>Pichiomycetes</taxon>
        <taxon>Pichiales</taxon>
        <taxon>Pichiaceae</taxon>
        <taxon>Ambrosiozyma</taxon>
    </lineage>
</organism>
<dbReference type="EMBL" id="BSXU01000492">
    <property type="protein sequence ID" value="GMG20876.1"/>
    <property type="molecule type" value="Genomic_DNA"/>
</dbReference>
<dbReference type="PANTHER" id="PTHR42858:SF1">
    <property type="entry name" value="LD15494P"/>
    <property type="match status" value="1"/>
</dbReference>
<sequence>MSHQKIAPYNFFKGHPSTNLLPTKEILEATQKVLSRFDGTLDTYDGFNDTHPLNYGPDLGNLEVRKLIASWNDKNFGLTTPTDPNCLNLTSGASYGIMNILAQTTFPRDNITRQAFLISPTYFLINAAFVDAGFSGKLSGINELDDGQIDFEEFETKLKSFESQSEIKKEITKEDIAPIYDPYRPMKKIFRYVLYIVPTFSNPKGGSLTTENRKKLIQLARKYNILIICDDVYDLLDFRDTKNRYERLVHLDRESLPEGEEYGNVISNATFSKLLGPGLRAGYQETATPKLAHLLSQGGAHRSGGTPSHLNTVIVGELLRNGNIDKFISKLNSIYSVRAKAMKKALVEYLPKGTKISALEGGYFTWVSLPPQYDSLEIAKECETRGVILATGDNFEVNGDAKGWGKSGVRLSLSHLDADKIEEGIKIWAEVCKKHYH</sequence>
<dbReference type="Proteomes" id="UP001165063">
    <property type="component" value="Unassembled WGS sequence"/>
</dbReference>
<dbReference type="Pfam" id="PF00155">
    <property type="entry name" value="Aminotran_1_2"/>
    <property type="match status" value="1"/>
</dbReference>
<gene>
    <name evidence="2" type="ORF">Amon01_000155800</name>
</gene>
<dbReference type="GO" id="GO:0030170">
    <property type="term" value="F:pyridoxal phosphate binding"/>
    <property type="evidence" value="ECO:0007669"/>
    <property type="project" value="InterPro"/>
</dbReference>
<dbReference type="CDD" id="cd00609">
    <property type="entry name" value="AAT_like"/>
    <property type="match status" value="1"/>
</dbReference>
<dbReference type="InterPro" id="IPR004839">
    <property type="entry name" value="Aminotransferase_I/II_large"/>
</dbReference>
<dbReference type="FunFam" id="3.40.640.10:FF:000080">
    <property type="entry name" value="Aminotransferase, putative"/>
    <property type="match status" value="1"/>
</dbReference>
<feature type="domain" description="Aminotransferase class I/classII large" evidence="1">
    <location>
        <begin position="32"/>
        <end position="425"/>
    </location>
</feature>
<keyword evidence="3" id="KW-1185">Reference proteome</keyword>
<dbReference type="InterPro" id="IPR015424">
    <property type="entry name" value="PyrdxlP-dep_Trfase"/>
</dbReference>
<dbReference type="PANTHER" id="PTHR42858">
    <property type="entry name" value="AMINOTRANSFERASE"/>
    <property type="match status" value="1"/>
</dbReference>
<dbReference type="OrthoDB" id="7042322at2759"/>
<dbReference type="InterPro" id="IPR015421">
    <property type="entry name" value="PyrdxlP-dep_Trfase_major"/>
</dbReference>
<evidence type="ECO:0000313" key="2">
    <source>
        <dbReference type="EMBL" id="GMG20876.1"/>
    </source>
</evidence>
<comment type="caution">
    <text evidence="2">The sequence shown here is derived from an EMBL/GenBank/DDBJ whole genome shotgun (WGS) entry which is preliminary data.</text>
</comment>
<dbReference type="Gene3D" id="3.90.1150.10">
    <property type="entry name" value="Aspartate Aminotransferase, domain 1"/>
    <property type="match status" value="1"/>
</dbReference>
<dbReference type="InterPro" id="IPR015422">
    <property type="entry name" value="PyrdxlP-dep_Trfase_small"/>
</dbReference>
<protein>
    <submittedName>
        <fullName evidence="2">Unnamed protein product</fullName>
    </submittedName>
</protein>
<name>A0A9W6YV92_AMBMO</name>
<accession>A0A9W6YV92</accession>
<evidence type="ECO:0000259" key="1">
    <source>
        <dbReference type="Pfam" id="PF00155"/>
    </source>
</evidence>